<proteinExistence type="predicted"/>
<dbReference type="Proteomes" id="UP000499080">
    <property type="component" value="Unassembled WGS sequence"/>
</dbReference>
<comment type="caution">
    <text evidence="1">The sequence shown here is derived from an EMBL/GenBank/DDBJ whole genome shotgun (WGS) entry which is preliminary data.</text>
</comment>
<keyword evidence="2" id="KW-1185">Reference proteome</keyword>
<accession>A0A4Y2A150</accession>
<dbReference type="EMBL" id="BGPR01000003">
    <property type="protein sequence ID" value="GBL73482.1"/>
    <property type="molecule type" value="Genomic_DNA"/>
</dbReference>
<gene>
    <name evidence="1" type="ORF">AVEN_159477_1</name>
</gene>
<protein>
    <submittedName>
        <fullName evidence="1">Uncharacterized protein</fullName>
    </submittedName>
</protein>
<organism evidence="1 2">
    <name type="scientific">Araneus ventricosus</name>
    <name type="common">Orbweaver spider</name>
    <name type="synonym">Epeira ventricosa</name>
    <dbReference type="NCBI Taxonomy" id="182803"/>
    <lineage>
        <taxon>Eukaryota</taxon>
        <taxon>Metazoa</taxon>
        <taxon>Ecdysozoa</taxon>
        <taxon>Arthropoda</taxon>
        <taxon>Chelicerata</taxon>
        <taxon>Arachnida</taxon>
        <taxon>Araneae</taxon>
        <taxon>Araneomorphae</taxon>
        <taxon>Entelegynae</taxon>
        <taxon>Araneoidea</taxon>
        <taxon>Araneidae</taxon>
        <taxon>Araneus</taxon>
    </lineage>
</organism>
<name>A0A4Y2A150_ARAVE</name>
<reference evidence="1 2" key="1">
    <citation type="journal article" date="2019" name="Sci. Rep.">
        <title>Orb-weaving spider Araneus ventricosus genome elucidates the spidroin gene catalogue.</title>
        <authorList>
            <person name="Kono N."/>
            <person name="Nakamura H."/>
            <person name="Ohtoshi R."/>
            <person name="Moran D.A.P."/>
            <person name="Shinohara A."/>
            <person name="Yoshida Y."/>
            <person name="Fujiwara M."/>
            <person name="Mori M."/>
            <person name="Tomita M."/>
            <person name="Arakawa K."/>
        </authorList>
    </citation>
    <scope>NUCLEOTIDE SEQUENCE [LARGE SCALE GENOMIC DNA]</scope>
</reference>
<sequence>MPSIGLKRDAAKLFVITEPWTHDQINHRFRLRCALLPAMGTGRFDVARGLVRASVVSQLLAVNIKDARSDRRDPFQWPVVVCSLFSRRSFLAVSNAYF</sequence>
<dbReference type="AlphaFoldDB" id="A0A4Y2A150"/>
<evidence type="ECO:0000313" key="2">
    <source>
        <dbReference type="Proteomes" id="UP000499080"/>
    </source>
</evidence>
<evidence type="ECO:0000313" key="1">
    <source>
        <dbReference type="EMBL" id="GBL73482.1"/>
    </source>
</evidence>